<evidence type="ECO:0000256" key="4">
    <source>
        <dbReference type="ARBA" id="ARBA00022729"/>
    </source>
</evidence>
<evidence type="ECO:0000313" key="16">
    <source>
        <dbReference type="EMBL" id="EOY12709.1"/>
    </source>
</evidence>
<name>A0A061FE26_THECC</name>
<keyword evidence="17" id="KW-1185">Reference proteome</keyword>
<dbReference type="PIRSF" id="PIRSF000641">
    <property type="entry name" value="SRK"/>
    <property type="match status" value="1"/>
</dbReference>
<dbReference type="GO" id="GO:0004674">
    <property type="term" value="F:protein serine/threonine kinase activity"/>
    <property type="evidence" value="ECO:0007669"/>
    <property type="project" value="UniProtKB-KW"/>
</dbReference>
<dbReference type="InterPro" id="IPR000858">
    <property type="entry name" value="S_locus_glycoprot_dom"/>
</dbReference>
<keyword evidence="2" id="KW-0723">Serine/threonine-protein kinase</keyword>
<dbReference type="InterPro" id="IPR017441">
    <property type="entry name" value="Protein_kinase_ATP_BS"/>
</dbReference>
<evidence type="ECO:0000256" key="2">
    <source>
        <dbReference type="ARBA" id="ARBA00022527"/>
    </source>
</evidence>
<dbReference type="AlphaFoldDB" id="A0A061FE26"/>
<dbReference type="Pfam" id="PF00069">
    <property type="entry name" value="Pkinase"/>
    <property type="match status" value="1"/>
</dbReference>
<keyword evidence="7 12" id="KW-0067">ATP-binding</keyword>
<keyword evidence="9" id="KW-0325">Glycoprotein</keyword>
<evidence type="ECO:0000256" key="5">
    <source>
        <dbReference type="ARBA" id="ARBA00022741"/>
    </source>
</evidence>
<dbReference type="PROSITE" id="PS00108">
    <property type="entry name" value="PROTEIN_KINASE_ST"/>
    <property type="match status" value="1"/>
</dbReference>
<keyword evidence="5 12" id="KW-0547">Nucleotide-binding</keyword>
<keyword evidence="6" id="KW-0418">Kinase</keyword>
<evidence type="ECO:0000256" key="6">
    <source>
        <dbReference type="ARBA" id="ARBA00022777"/>
    </source>
</evidence>
<evidence type="ECO:0000256" key="3">
    <source>
        <dbReference type="ARBA" id="ARBA00022679"/>
    </source>
</evidence>
<feature type="signal peptide" evidence="13">
    <location>
        <begin position="1"/>
        <end position="24"/>
    </location>
</feature>
<dbReference type="PANTHER" id="PTHR32444:SF63">
    <property type="entry name" value="G-TYPE LECTIN S-RECEPTOR-LIKE SERINE_THREONINE-PROTEIN KINASE RKS1"/>
    <property type="match status" value="1"/>
</dbReference>
<dbReference type="PROSITE" id="PS50948">
    <property type="entry name" value="PAN"/>
    <property type="match status" value="1"/>
</dbReference>
<dbReference type="SMART" id="SM00220">
    <property type="entry name" value="S_TKc"/>
    <property type="match status" value="1"/>
</dbReference>
<evidence type="ECO:0000256" key="13">
    <source>
        <dbReference type="SAM" id="SignalP"/>
    </source>
</evidence>
<evidence type="ECO:0000259" key="14">
    <source>
        <dbReference type="PROSITE" id="PS50011"/>
    </source>
</evidence>
<evidence type="ECO:0000256" key="8">
    <source>
        <dbReference type="ARBA" id="ARBA00023157"/>
    </source>
</evidence>
<feature type="domain" description="Protein kinase" evidence="14">
    <location>
        <begin position="434"/>
        <end position="698"/>
    </location>
</feature>
<evidence type="ECO:0000313" key="17">
    <source>
        <dbReference type="Proteomes" id="UP000026915"/>
    </source>
</evidence>
<dbReference type="InterPro" id="IPR003609">
    <property type="entry name" value="Pan_app"/>
</dbReference>
<dbReference type="SUPFAM" id="SSF56112">
    <property type="entry name" value="Protein kinase-like (PK-like)"/>
    <property type="match status" value="1"/>
</dbReference>
<dbReference type="SMART" id="SM00473">
    <property type="entry name" value="PAN_AP"/>
    <property type="match status" value="1"/>
</dbReference>
<dbReference type="GO" id="GO:0005524">
    <property type="term" value="F:ATP binding"/>
    <property type="evidence" value="ECO:0007669"/>
    <property type="project" value="UniProtKB-UniRule"/>
</dbReference>
<dbReference type="EMBL" id="CM001885">
    <property type="protein sequence ID" value="EOY12709.1"/>
    <property type="molecule type" value="Genomic_DNA"/>
</dbReference>
<evidence type="ECO:0000256" key="12">
    <source>
        <dbReference type="PROSITE-ProRule" id="PRU10141"/>
    </source>
</evidence>
<evidence type="ECO:0000259" key="15">
    <source>
        <dbReference type="PROSITE" id="PS50948"/>
    </source>
</evidence>
<dbReference type="eggNOG" id="ENOG502QUDG">
    <property type="taxonomic scope" value="Eukaryota"/>
</dbReference>
<sequence>MASKIEGYSVMLLLLCFLHPFSKATDTISDGQFIRDGMTLVSSSGLFALGCFSPGKSNKRYVEMWYNKLPQQSGMKRGIDKRTGLNRGLTSWKSPDDPAPGEFVQLIAMTGQPQFYIYHQSRPYCRGGPWSGEGIAGVPATPKSPYFNFTFVNNENEISLVYTTYDPSALHHFVLDELGVFQRLTWIDRTKQWHMFWSIPRDRCDVYKQCGLNGMCSSDSLLSCKCLPGFEPKSPRDWILRDGSEGCVRKRTLECGKGEGFLKLEHVKIPDTSTAQVSIGLGLKECEKECLTNCSCTAYTVADINQLGIGCVVWYGDLKDIREYPDGGNDIYIHVDAVELAANSKKHSGIFSNSKRSIIVLVFGSTAAVFGILFGSSKRIKLIGNVKMKGNKEKFHEFLALNDMLDSNLLEDSEEHIGLLLFDLDKITAATNNFSNTNKLGEGGFGTVYKGQLTNGQDVAVKRLTTNSGQGIEEFKTEALLMSKLQHRNLVRLLDQAKRPLLDWRKRLHIIMRIARGILYFHRDSRFRIIHRDLKASNILLDAEMNPKISDFGIARTFEGSETNLKTNKWLYATSFGVLLLEIISGKKNSGYYYEDPSSNNLGQAWDFWREGKALELIDPLMERNSYPVDGILRCIQVGLLCVQGKASDRPTMATVVNLLGKEAAMPPPKAPAYIMTDHSSTTCSINNVTVTIVQARE</sequence>
<dbReference type="Pfam" id="PF08276">
    <property type="entry name" value="PAN_2"/>
    <property type="match status" value="1"/>
</dbReference>
<dbReference type="HOGENOM" id="CLU_000288_116_5_1"/>
<dbReference type="InterPro" id="IPR011009">
    <property type="entry name" value="Kinase-like_dom_sf"/>
</dbReference>
<dbReference type="FunFam" id="1.10.510.10:FF:001023">
    <property type="entry name" value="Os07g0541700 protein"/>
    <property type="match status" value="1"/>
</dbReference>
<protein>
    <recommendedName>
        <fullName evidence="1">non-specific serine/threonine protein kinase</fullName>
        <ecNumber evidence="1">2.7.11.1</ecNumber>
    </recommendedName>
</protein>
<keyword evidence="8" id="KW-1015">Disulfide bond</keyword>
<proteinExistence type="predicted"/>
<dbReference type="PANTHER" id="PTHR32444">
    <property type="entry name" value="BULB-TYPE LECTIN DOMAIN-CONTAINING PROTEIN"/>
    <property type="match status" value="1"/>
</dbReference>
<dbReference type="PROSITE" id="PS00107">
    <property type="entry name" value="PROTEIN_KINASE_ATP"/>
    <property type="match status" value="1"/>
</dbReference>
<dbReference type="InterPro" id="IPR000719">
    <property type="entry name" value="Prot_kinase_dom"/>
</dbReference>
<feature type="chain" id="PRO_5001598170" description="non-specific serine/threonine protein kinase" evidence="13">
    <location>
        <begin position="25"/>
        <end position="698"/>
    </location>
</feature>
<dbReference type="InterPro" id="IPR008271">
    <property type="entry name" value="Ser/Thr_kinase_AS"/>
</dbReference>
<dbReference type="InterPro" id="IPR024171">
    <property type="entry name" value="SRK-like_kinase"/>
</dbReference>
<accession>A0A061FE26</accession>
<dbReference type="PROSITE" id="PS50011">
    <property type="entry name" value="PROTEIN_KINASE_DOM"/>
    <property type="match status" value="1"/>
</dbReference>
<dbReference type="Gene3D" id="1.10.510.10">
    <property type="entry name" value="Transferase(Phosphotransferase) domain 1"/>
    <property type="match status" value="2"/>
</dbReference>
<dbReference type="Pfam" id="PF07714">
    <property type="entry name" value="PK_Tyr_Ser-Thr"/>
    <property type="match status" value="1"/>
</dbReference>
<dbReference type="EC" id="2.7.11.1" evidence="1"/>
<organism evidence="16 17">
    <name type="scientific">Theobroma cacao</name>
    <name type="common">Cacao</name>
    <name type="synonym">Cocoa</name>
    <dbReference type="NCBI Taxonomy" id="3641"/>
    <lineage>
        <taxon>Eukaryota</taxon>
        <taxon>Viridiplantae</taxon>
        <taxon>Streptophyta</taxon>
        <taxon>Embryophyta</taxon>
        <taxon>Tracheophyta</taxon>
        <taxon>Spermatophyta</taxon>
        <taxon>Magnoliopsida</taxon>
        <taxon>eudicotyledons</taxon>
        <taxon>Gunneridae</taxon>
        <taxon>Pentapetalae</taxon>
        <taxon>rosids</taxon>
        <taxon>malvids</taxon>
        <taxon>Malvales</taxon>
        <taxon>Malvaceae</taxon>
        <taxon>Byttnerioideae</taxon>
        <taxon>Theobroma</taxon>
    </lineage>
</organism>
<dbReference type="Proteomes" id="UP000026915">
    <property type="component" value="Chromosome 7"/>
</dbReference>
<dbReference type="Gene3D" id="3.30.200.20">
    <property type="entry name" value="Phosphorylase Kinase, domain 1"/>
    <property type="match status" value="1"/>
</dbReference>
<keyword evidence="3" id="KW-0808">Transferase</keyword>
<comment type="catalytic activity">
    <reaction evidence="10">
        <text>L-threonyl-[protein] + ATP = O-phospho-L-threonyl-[protein] + ADP + H(+)</text>
        <dbReference type="Rhea" id="RHEA:46608"/>
        <dbReference type="Rhea" id="RHEA-COMP:11060"/>
        <dbReference type="Rhea" id="RHEA-COMP:11605"/>
        <dbReference type="ChEBI" id="CHEBI:15378"/>
        <dbReference type="ChEBI" id="CHEBI:30013"/>
        <dbReference type="ChEBI" id="CHEBI:30616"/>
        <dbReference type="ChEBI" id="CHEBI:61977"/>
        <dbReference type="ChEBI" id="CHEBI:456216"/>
        <dbReference type="EC" id="2.7.11.1"/>
    </reaction>
</comment>
<evidence type="ECO:0000256" key="7">
    <source>
        <dbReference type="ARBA" id="ARBA00022840"/>
    </source>
</evidence>
<evidence type="ECO:0000256" key="9">
    <source>
        <dbReference type="ARBA" id="ARBA00023180"/>
    </source>
</evidence>
<dbReference type="InParanoid" id="A0A061FE26"/>
<dbReference type="CDD" id="cd01098">
    <property type="entry name" value="PAN_AP_plant"/>
    <property type="match status" value="1"/>
</dbReference>
<evidence type="ECO:0000256" key="1">
    <source>
        <dbReference type="ARBA" id="ARBA00012513"/>
    </source>
</evidence>
<feature type="domain" description="Apple" evidence="15">
    <location>
        <begin position="255"/>
        <end position="336"/>
    </location>
</feature>
<feature type="binding site" evidence="12">
    <location>
        <position position="462"/>
    </location>
    <ligand>
        <name>ATP</name>
        <dbReference type="ChEBI" id="CHEBI:30616"/>
    </ligand>
</feature>
<dbReference type="Pfam" id="PF00954">
    <property type="entry name" value="S_locus_glycop"/>
    <property type="match status" value="1"/>
</dbReference>
<comment type="catalytic activity">
    <reaction evidence="11">
        <text>L-seryl-[protein] + ATP = O-phospho-L-seryl-[protein] + ADP + H(+)</text>
        <dbReference type="Rhea" id="RHEA:17989"/>
        <dbReference type="Rhea" id="RHEA-COMP:9863"/>
        <dbReference type="Rhea" id="RHEA-COMP:11604"/>
        <dbReference type="ChEBI" id="CHEBI:15378"/>
        <dbReference type="ChEBI" id="CHEBI:29999"/>
        <dbReference type="ChEBI" id="CHEBI:30616"/>
        <dbReference type="ChEBI" id="CHEBI:83421"/>
        <dbReference type="ChEBI" id="CHEBI:456216"/>
        <dbReference type="EC" id="2.7.11.1"/>
    </reaction>
</comment>
<dbReference type="GO" id="GO:0048544">
    <property type="term" value="P:recognition of pollen"/>
    <property type="evidence" value="ECO:0007669"/>
    <property type="project" value="InterPro"/>
</dbReference>
<dbReference type="OMA" id="KDIREYP"/>
<keyword evidence="4 13" id="KW-0732">Signal</keyword>
<evidence type="ECO:0000256" key="10">
    <source>
        <dbReference type="ARBA" id="ARBA00047899"/>
    </source>
</evidence>
<dbReference type="InterPro" id="IPR001245">
    <property type="entry name" value="Ser-Thr/Tyr_kinase_cat_dom"/>
</dbReference>
<reference evidence="16 17" key="1">
    <citation type="journal article" date="2013" name="Genome Biol.">
        <title>The genome sequence of the most widely cultivated cacao type and its use to identify candidate genes regulating pod color.</title>
        <authorList>
            <person name="Motamayor J.C."/>
            <person name="Mockaitis K."/>
            <person name="Schmutz J."/>
            <person name="Haiminen N."/>
            <person name="Iii D.L."/>
            <person name="Cornejo O."/>
            <person name="Findley S.D."/>
            <person name="Zheng P."/>
            <person name="Utro F."/>
            <person name="Royaert S."/>
            <person name="Saski C."/>
            <person name="Jenkins J."/>
            <person name="Podicheti R."/>
            <person name="Zhao M."/>
            <person name="Scheffler B.E."/>
            <person name="Stack J.C."/>
            <person name="Feltus F.A."/>
            <person name="Mustiga G.M."/>
            <person name="Amores F."/>
            <person name="Phillips W."/>
            <person name="Marelli J.P."/>
            <person name="May G.D."/>
            <person name="Shapiro H."/>
            <person name="Ma J."/>
            <person name="Bustamante C.D."/>
            <person name="Schnell R.J."/>
            <person name="Main D."/>
            <person name="Gilbert D."/>
            <person name="Parida L."/>
            <person name="Kuhn D.N."/>
        </authorList>
    </citation>
    <scope>NUCLEOTIDE SEQUENCE [LARGE SCALE GENOMIC DNA]</scope>
    <source>
        <strain evidence="17">cv. Matina 1-6</strain>
    </source>
</reference>
<dbReference type="Gramene" id="EOY12709">
    <property type="protein sequence ID" value="EOY12709"/>
    <property type="gene ID" value="TCM_031237"/>
</dbReference>
<evidence type="ECO:0000256" key="11">
    <source>
        <dbReference type="ARBA" id="ARBA00048679"/>
    </source>
</evidence>
<gene>
    <name evidence="16" type="ORF">TCM_031237</name>
</gene>